<name>A0A8S5MZH7_9CAUD</name>
<dbReference type="PANTHER" id="PTHR30349">
    <property type="entry name" value="PHAGE INTEGRASE-RELATED"/>
    <property type="match status" value="1"/>
</dbReference>
<evidence type="ECO:0000256" key="6">
    <source>
        <dbReference type="ARBA" id="ARBA00023125"/>
    </source>
</evidence>
<keyword evidence="3" id="KW-0808">Transferase</keyword>
<dbReference type="InterPro" id="IPR011010">
    <property type="entry name" value="DNA_brk_join_enz"/>
</dbReference>
<dbReference type="InterPro" id="IPR044068">
    <property type="entry name" value="CB"/>
</dbReference>
<evidence type="ECO:0000256" key="5">
    <source>
        <dbReference type="ARBA" id="ARBA00022908"/>
    </source>
</evidence>
<dbReference type="Gene3D" id="1.10.443.10">
    <property type="entry name" value="Intergrase catalytic core"/>
    <property type="match status" value="1"/>
</dbReference>
<comment type="similarity">
    <text evidence="1">Belongs to the 'phage' integrase family.</text>
</comment>
<protein>
    <recommendedName>
        <fullName evidence="2">Integrase</fullName>
    </recommendedName>
</protein>
<dbReference type="Pfam" id="PF00589">
    <property type="entry name" value="Phage_integrase"/>
    <property type="match status" value="1"/>
</dbReference>
<evidence type="ECO:0000256" key="8">
    <source>
        <dbReference type="ARBA" id="ARBA00023195"/>
    </source>
</evidence>
<accession>A0A8S5MZH7</accession>
<dbReference type="InterPro" id="IPR010998">
    <property type="entry name" value="Integrase_recombinase_N"/>
</dbReference>
<keyword evidence="4" id="KW-0378">Hydrolase</keyword>
<dbReference type="Pfam" id="PF02899">
    <property type="entry name" value="Phage_int_SAM_1"/>
    <property type="match status" value="1"/>
</dbReference>
<keyword evidence="6 9" id="KW-0238">DNA-binding</keyword>
<keyword evidence="5" id="KW-0229">DNA integration</keyword>
<evidence type="ECO:0000256" key="9">
    <source>
        <dbReference type="PROSITE-ProRule" id="PRU01248"/>
    </source>
</evidence>
<dbReference type="GO" id="GO:0016787">
    <property type="term" value="F:hydrolase activity"/>
    <property type="evidence" value="ECO:0007669"/>
    <property type="project" value="UniProtKB-KW"/>
</dbReference>
<dbReference type="GO" id="GO:0016740">
    <property type="term" value="F:transferase activity"/>
    <property type="evidence" value="ECO:0007669"/>
    <property type="project" value="UniProtKB-KW"/>
</dbReference>
<dbReference type="InterPro" id="IPR013762">
    <property type="entry name" value="Integrase-like_cat_sf"/>
</dbReference>
<organism evidence="12">
    <name type="scientific">Siphoviridae sp. ctoMB99</name>
    <dbReference type="NCBI Taxonomy" id="2826459"/>
    <lineage>
        <taxon>Viruses</taxon>
        <taxon>Duplodnaviria</taxon>
        <taxon>Heunggongvirae</taxon>
        <taxon>Uroviricota</taxon>
        <taxon>Caudoviricetes</taxon>
    </lineage>
</organism>
<dbReference type="InterPro" id="IPR004107">
    <property type="entry name" value="Integrase_SAM-like_N"/>
</dbReference>
<proteinExistence type="inferred from homology"/>
<evidence type="ECO:0000313" key="12">
    <source>
        <dbReference type="EMBL" id="DAD87624.1"/>
    </source>
</evidence>
<dbReference type="InterPro" id="IPR050090">
    <property type="entry name" value="Tyrosine_recombinase_XerCD"/>
</dbReference>
<feature type="domain" description="Core-binding (CB)" evidence="11">
    <location>
        <begin position="15"/>
        <end position="101"/>
    </location>
</feature>
<evidence type="ECO:0000256" key="4">
    <source>
        <dbReference type="ARBA" id="ARBA00022801"/>
    </source>
</evidence>
<dbReference type="GO" id="GO:0075713">
    <property type="term" value="P:establishment of integrated proviral latency"/>
    <property type="evidence" value="ECO:0007669"/>
    <property type="project" value="UniProtKB-KW"/>
</dbReference>
<dbReference type="EMBL" id="BK015023">
    <property type="protein sequence ID" value="DAD87624.1"/>
    <property type="molecule type" value="Genomic_DNA"/>
</dbReference>
<dbReference type="GO" id="GO:0003677">
    <property type="term" value="F:DNA binding"/>
    <property type="evidence" value="ECO:0007669"/>
    <property type="project" value="UniProtKB-UniRule"/>
</dbReference>
<dbReference type="PROSITE" id="PS51898">
    <property type="entry name" value="TYR_RECOMBINASE"/>
    <property type="match status" value="1"/>
</dbReference>
<dbReference type="PANTHER" id="PTHR30349:SF41">
    <property type="entry name" value="INTEGRASE_RECOMBINASE PROTEIN MJ0367-RELATED"/>
    <property type="match status" value="1"/>
</dbReference>
<keyword evidence="7" id="KW-0233">DNA recombination</keyword>
<dbReference type="Gene3D" id="1.10.150.130">
    <property type="match status" value="1"/>
</dbReference>
<keyword evidence="8" id="KW-1160">Virus entry into host cell</keyword>
<dbReference type="CDD" id="cd00397">
    <property type="entry name" value="DNA_BRE_C"/>
    <property type="match status" value="1"/>
</dbReference>
<evidence type="ECO:0000256" key="3">
    <source>
        <dbReference type="ARBA" id="ARBA00022679"/>
    </source>
</evidence>
<dbReference type="GO" id="GO:0015074">
    <property type="term" value="P:DNA integration"/>
    <property type="evidence" value="ECO:0007669"/>
    <property type="project" value="UniProtKB-KW"/>
</dbReference>
<sequence length="364" mass="41666">MWKIFAAMRKQKPLERFDAAVDMYMDSVMASSPSPETLRAYSKHLRLFRDFWTSNGTVTPRRDPSIDDAKAWRDTMLANGKTKNTVHQYMASLHRLFDFVSDEELPEKERLYQYNPFPSRIMPSDKKKESRPYEIPLTDEQIAMLLVNVCPDKHVRNVWPRNYAIIILFLTTALRNSELRALTPADLDFEHAEIVVEHGKGDKFRAVDFPAIAQSAVKLYMASKIRSDELSDTDPLFGTYMPSKAAEIGNELGWREISRSGLSDIVREHVRLVTGVDGVRTHAMRHICARVDLNGGMRLEELQAKLGHSEIQTTQIYSGRLMARRQRMSVEALLTARDEQAQENEKLLAKVQAKGRKYHAIVAS</sequence>
<dbReference type="GO" id="GO:0044826">
    <property type="term" value="P:viral genome integration into host DNA"/>
    <property type="evidence" value="ECO:0007669"/>
    <property type="project" value="UniProtKB-KW"/>
</dbReference>
<dbReference type="InterPro" id="IPR002104">
    <property type="entry name" value="Integrase_catalytic"/>
</dbReference>
<evidence type="ECO:0000256" key="1">
    <source>
        <dbReference type="ARBA" id="ARBA00008857"/>
    </source>
</evidence>
<evidence type="ECO:0000256" key="7">
    <source>
        <dbReference type="ARBA" id="ARBA00023172"/>
    </source>
</evidence>
<feature type="domain" description="Tyr recombinase" evidence="10">
    <location>
        <begin position="132"/>
        <end position="331"/>
    </location>
</feature>
<dbReference type="PROSITE" id="PS51900">
    <property type="entry name" value="CB"/>
    <property type="match status" value="1"/>
</dbReference>
<evidence type="ECO:0000256" key="2">
    <source>
        <dbReference type="ARBA" id="ARBA00016082"/>
    </source>
</evidence>
<keyword evidence="8" id="KW-1179">Viral genome integration</keyword>
<dbReference type="SUPFAM" id="SSF56349">
    <property type="entry name" value="DNA breaking-rejoining enzymes"/>
    <property type="match status" value="1"/>
</dbReference>
<evidence type="ECO:0000259" key="10">
    <source>
        <dbReference type="PROSITE" id="PS51898"/>
    </source>
</evidence>
<reference evidence="12" key="1">
    <citation type="journal article" date="2021" name="Proc. Natl. Acad. Sci. U.S.A.">
        <title>A Catalog of Tens of Thousands of Viruses from Human Metagenomes Reveals Hidden Associations with Chronic Diseases.</title>
        <authorList>
            <person name="Tisza M.J."/>
            <person name="Buck C.B."/>
        </authorList>
    </citation>
    <scope>NUCLEOTIDE SEQUENCE</scope>
    <source>
        <strain evidence="12">CtoMB99</strain>
    </source>
</reference>
<dbReference type="GO" id="GO:0006310">
    <property type="term" value="P:DNA recombination"/>
    <property type="evidence" value="ECO:0007669"/>
    <property type="project" value="UniProtKB-KW"/>
</dbReference>
<evidence type="ECO:0000259" key="11">
    <source>
        <dbReference type="PROSITE" id="PS51900"/>
    </source>
</evidence>